<organism evidence="9 10">
    <name type="scientific">Sporosarcina oncorhynchi</name>
    <dbReference type="NCBI Taxonomy" id="3056444"/>
    <lineage>
        <taxon>Bacteria</taxon>
        <taxon>Bacillati</taxon>
        <taxon>Bacillota</taxon>
        <taxon>Bacilli</taxon>
        <taxon>Bacillales</taxon>
        <taxon>Caryophanaceae</taxon>
        <taxon>Sporosarcina</taxon>
    </lineage>
</organism>
<dbReference type="InterPro" id="IPR015421">
    <property type="entry name" value="PyrdxlP-dep_Trfase_major"/>
</dbReference>
<dbReference type="InterPro" id="IPR049704">
    <property type="entry name" value="Aminotrans_3_PPA_site"/>
</dbReference>
<dbReference type="CDD" id="cd00610">
    <property type="entry name" value="OAT_like"/>
    <property type="match status" value="1"/>
</dbReference>
<dbReference type="NCBIfam" id="NF000818">
    <property type="entry name" value="PRK00062.1"/>
    <property type="match status" value="1"/>
</dbReference>
<evidence type="ECO:0000256" key="7">
    <source>
        <dbReference type="ARBA" id="ARBA00023244"/>
    </source>
</evidence>
<dbReference type="HAMAP" id="MF_00375">
    <property type="entry name" value="HemL_aminotrans_3"/>
    <property type="match status" value="1"/>
</dbReference>
<dbReference type="PANTHER" id="PTHR43713">
    <property type="entry name" value="GLUTAMATE-1-SEMIALDEHYDE 2,1-AMINOMUTASE"/>
    <property type="match status" value="1"/>
</dbReference>
<dbReference type="Gene3D" id="3.90.1150.10">
    <property type="entry name" value="Aspartate Aminotransferase, domain 1"/>
    <property type="match status" value="1"/>
</dbReference>
<dbReference type="GO" id="GO:0042286">
    <property type="term" value="F:glutamate-1-semialdehyde 2,1-aminomutase activity"/>
    <property type="evidence" value="ECO:0007669"/>
    <property type="project" value="UniProtKB-EC"/>
</dbReference>
<dbReference type="PROSITE" id="PS00600">
    <property type="entry name" value="AA_TRANSFER_CLASS_3"/>
    <property type="match status" value="1"/>
</dbReference>
<dbReference type="EMBL" id="CP129118">
    <property type="protein sequence ID" value="WOV88709.1"/>
    <property type="molecule type" value="Genomic_DNA"/>
</dbReference>
<evidence type="ECO:0000256" key="8">
    <source>
        <dbReference type="HAMAP-Rule" id="MF_00375"/>
    </source>
</evidence>
<comment type="similarity">
    <text evidence="4 8">Belongs to the class-III pyridoxal-phosphate-dependent aminotransferase family. HemL subfamily.</text>
</comment>
<dbReference type="InterPro" id="IPR015424">
    <property type="entry name" value="PyrdxlP-dep_Trfase"/>
</dbReference>
<sequence length="430" mass="46237">MGRNYEKSKKAFAEAVKLMPGGVNSPVRAFKSVNMDPIFMESGKGPMITDIDGNEYIDYVLSWGPLILGHTDPDVVEAIKKVAETGTSFGAPTLLENELAQIVIDRVPSIEIVRMVSSGTEATMSALRLARGYTGRNKILKFEGCYHGHGDSLLIKAGSGVATLGLPDSPGVPEGVAKNTITVPYNDLAGVTAVFEQYGDDLAGVIVEPVAGNMGVVPPEPGFLEALRELTEKNGTVLIFDEVMTGFRVDYTCAQGYFGVTPDLTCLGKVIGGGLPVGAYGGKREIMEHIAPAGTVYQAGTLSGNPLAMTAGIETLKKLTPASYDHFKKLGDQLEIGFREAATKYNIPHTVNRAGSMIGFFFTNEKVFNYDKAKTADLQLFAEYFRLMAGEGIFLPPSQFEGMFLSTAHTEAHIDKTVQAFHKVFAQLAK</sequence>
<evidence type="ECO:0000256" key="4">
    <source>
        <dbReference type="ARBA" id="ARBA00008981"/>
    </source>
</evidence>
<keyword evidence="5 8" id="KW-0663">Pyridoxal phosphate</keyword>
<evidence type="ECO:0000256" key="5">
    <source>
        <dbReference type="ARBA" id="ARBA00022898"/>
    </source>
</evidence>
<name>A0ABZ0L960_9BACL</name>
<reference evidence="9 10" key="1">
    <citation type="submission" date="2023-06" db="EMBL/GenBank/DDBJ databases">
        <title>Sporosarcina sp. nov., isolated from Korean tranditional fermented seafood 'Jeotgal'.</title>
        <authorList>
            <person name="Yang A.I."/>
            <person name="Shin N.-R."/>
        </authorList>
    </citation>
    <scope>NUCLEOTIDE SEQUENCE [LARGE SCALE GENOMIC DNA]</scope>
    <source>
        <strain evidence="9 10">T2O-4</strain>
    </source>
</reference>
<evidence type="ECO:0000256" key="1">
    <source>
        <dbReference type="ARBA" id="ARBA00001579"/>
    </source>
</evidence>
<comment type="subunit">
    <text evidence="8">Homodimer.</text>
</comment>
<evidence type="ECO:0000256" key="2">
    <source>
        <dbReference type="ARBA" id="ARBA00001933"/>
    </source>
</evidence>
<dbReference type="EC" id="5.4.3.8" evidence="8"/>
<evidence type="ECO:0000256" key="3">
    <source>
        <dbReference type="ARBA" id="ARBA00004819"/>
    </source>
</evidence>
<comment type="cofactor">
    <cofactor evidence="2 8">
        <name>pyridoxal 5'-phosphate</name>
        <dbReference type="ChEBI" id="CHEBI:597326"/>
    </cofactor>
</comment>
<dbReference type="SUPFAM" id="SSF53383">
    <property type="entry name" value="PLP-dependent transferases"/>
    <property type="match status" value="1"/>
</dbReference>
<keyword evidence="10" id="KW-1185">Reference proteome</keyword>
<dbReference type="InterPro" id="IPR004639">
    <property type="entry name" value="4pyrrol_synth_GluAld_NH2Trfase"/>
</dbReference>
<dbReference type="NCBIfam" id="TIGR00713">
    <property type="entry name" value="hemL"/>
    <property type="match status" value="1"/>
</dbReference>
<keyword evidence="7 8" id="KW-0627">Porphyrin biosynthesis</keyword>
<keyword evidence="6 8" id="KW-0413">Isomerase</keyword>
<comment type="pathway">
    <text evidence="3">Porphyrin-containing compound metabolism; protoporphyrin-IX biosynthesis; 5-aminolevulinate from L-glutamyl-tRNA(Glu): step 2/2.</text>
</comment>
<gene>
    <name evidence="8 9" type="primary">hemL</name>
    <name evidence="9" type="ORF">QWT69_06275</name>
</gene>
<dbReference type="RefSeq" id="WP_317970049.1">
    <property type="nucleotide sequence ID" value="NZ_CP129118.1"/>
</dbReference>
<dbReference type="Pfam" id="PF00202">
    <property type="entry name" value="Aminotran_3"/>
    <property type="match status" value="1"/>
</dbReference>
<comment type="subcellular location">
    <subcellularLocation>
        <location evidence="8">Cytoplasm</location>
    </subcellularLocation>
</comment>
<protein>
    <recommendedName>
        <fullName evidence="8">Glutamate-1-semialdehyde 2,1-aminomutase</fullName>
        <shortName evidence="8">GSA</shortName>
        <ecNumber evidence="8">5.4.3.8</ecNumber>
    </recommendedName>
    <alternativeName>
        <fullName evidence="8">Glutamate-1-semialdehyde aminotransferase</fullName>
        <shortName evidence="8">GSA-AT</shortName>
    </alternativeName>
</protein>
<feature type="modified residue" description="N6-(pyridoxal phosphate)lysine" evidence="8">
    <location>
        <position position="269"/>
    </location>
</feature>
<dbReference type="Gene3D" id="3.40.640.10">
    <property type="entry name" value="Type I PLP-dependent aspartate aminotransferase-like (Major domain)"/>
    <property type="match status" value="1"/>
</dbReference>
<comment type="catalytic activity">
    <reaction evidence="1 8">
        <text>(S)-4-amino-5-oxopentanoate = 5-aminolevulinate</text>
        <dbReference type="Rhea" id="RHEA:14265"/>
        <dbReference type="ChEBI" id="CHEBI:57501"/>
        <dbReference type="ChEBI" id="CHEBI:356416"/>
        <dbReference type="EC" id="5.4.3.8"/>
    </reaction>
</comment>
<accession>A0ABZ0L960</accession>
<evidence type="ECO:0000313" key="10">
    <source>
        <dbReference type="Proteomes" id="UP001303902"/>
    </source>
</evidence>
<keyword evidence="8" id="KW-0963">Cytoplasm</keyword>
<evidence type="ECO:0000256" key="6">
    <source>
        <dbReference type="ARBA" id="ARBA00023235"/>
    </source>
</evidence>
<dbReference type="Proteomes" id="UP001303902">
    <property type="component" value="Chromosome"/>
</dbReference>
<proteinExistence type="inferred from homology"/>
<dbReference type="InterPro" id="IPR015422">
    <property type="entry name" value="PyrdxlP-dep_Trfase_small"/>
</dbReference>
<dbReference type="PANTHER" id="PTHR43713:SF3">
    <property type="entry name" value="GLUTAMATE-1-SEMIALDEHYDE 2,1-AMINOMUTASE 1, CHLOROPLASTIC-RELATED"/>
    <property type="match status" value="1"/>
</dbReference>
<dbReference type="InterPro" id="IPR005814">
    <property type="entry name" value="Aminotrans_3"/>
</dbReference>
<evidence type="ECO:0000313" key="9">
    <source>
        <dbReference type="EMBL" id="WOV88709.1"/>
    </source>
</evidence>